<dbReference type="Proteomes" id="UP001145114">
    <property type="component" value="Unassembled WGS sequence"/>
</dbReference>
<comment type="caution">
    <text evidence="1">The sequence shown here is derived from an EMBL/GenBank/DDBJ whole genome shotgun (WGS) entry which is preliminary data.</text>
</comment>
<feature type="non-terminal residue" evidence="1">
    <location>
        <position position="255"/>
    </location>
</feature>
<organism evidence="1 2">
    <name type="scientific">Spiromyces aspiralis</name>
    <dbReference type="NCBI Taxonomy" id="68401"/>
    <lineage>
        <taxon>Eukaryota</taxon>
        <taxon>Fungi</taxon>
        <taxon>Fungi incertae sedis</taxon>
        <taxon>Zoopagomycota</taxon>
        <taxon>Kickxellomycotina</taxon>
        <taxon>Kickxellomycetes</taxon>
        <taxon>Kickxellales</taxon>
        <taxon>Kickxellaceae</taxon>
        <taxon>Spiromyces</taxon>
    </lineage>
</organism>
<reference evidence="1" key="1">
    <citation type="submission" date="2022-06" db="EMBL/GenBank/DDBJ databases">
        <title>Phylogenomic reconstructions and comparative analyses of Kickxellomycotina fungi.</title>
        <authorList>
            <person name="Reynolds N.K."/>
            <person name="Stajich J.E."/>
            <person name="Barry K."/>
            <person name="Grigoriev I.V."/>
            <person name="Crous P."/>
            <person name="Smith M.E."/>
        </authorList>
    </citation>
    <scope>NUCLEOTIDE SEQUENCE</scope>
    <source>
        <strain evidence="1">RSA 2271</strain>
    </source>
</reference>
<dbReference type="EMBL" id="JAMZIH010001200">
    <property type="protein sequence ID" value="KAJ1678402.1"/>
    <property type="molecule type" value="Genomic_DNA"/>
</dbReference>
<sequence>MQVPLGANVTSDPTLLFESKEQIAKRRHLEKLANDPVYRRRGTPTRLGGKVLDIDLVSISPTNGPLFVVGLANHVAKVFYPAAKQHEDQDKPSDNGQVIAVLKGHNGPVTCVAAVPTELSGQDNQWVLTGSWDKTVRLWSVKGSRLLAVYMGHGDFVKSLVVDPLRRQFYTGSADAEIRAWPIPAPGSLPHDGDSCSAPMQLSATWVLKKHRRSVDSLVISNDHDWIFSAGSDRKIYAWKFGSEEAGAKPAMDGE</sequence>
<protein>
    <submittedName>
        <fullName evidence="1">Uncharacterized protein</fullName>
    </submittedName>
</protein>
<keyword evidence="2" id="KW-1185">Reference proteome</keyword>
<evidence type="ECO:0000313" key="1">
    <source>
        <dbReference type="EMBL" id="KAJ1678402.1"/>
    </source>
</evidence>
<gene>
    <name evidence="1" type="ORF">EV182_004118</name>
</gene>
<proteinExistence type="predicted"/>
<name>A0ACC1HT36_9FUNG</name>
<accession>A0ACC1HT36</accession>
<evidence type="ECO:0000313" key="2">
    <source>
        <dbReference type="Proteomes" id="UP001145114"/>
    </source>
</evidence>